<dbReference type="GeneTree" id="ENSGT00940000169433"/>
<dbReference type="Gene3D" id="3.30.420.10">
    <property type="entry name" value="Ribonuclease H-like superfamily/Ribonuclease H"/>
    <property type="match status" value="1"/>
</dbReference>
<dbReference type="InterPro" id="IPR036397">
    <property type="entry name" value="RNaseH_sf"/>
</dbReference>
<dbReference type="Ensembl" id="ENSMZET00005006841.1">
    <property type="protein sequence ID" value="ENSMZEP00005006543.1"/>
    <property type="gene ID" value="ENSMZEG00005005054.1"/>
</dbReference>
<name>A0A3P9B9F2_9CICH</name>
<evidence type="ECO:0008006" key="3">
    <source>
        <dbReference type="Google" id="ProtNLM"/>
    </source>
</evidence>
<accession>A0A3P9B9F2</accession>
<evidence type="ECO:0000313" key="1">
    <source>
        <dbReference type="Ensembl" id="ENSMZEP00005006543.1"/>
    </source>
</evidence>
<proteinExistence type="predicted"/>
<organism evidence="1 2">
    <name type="scientific">Maylandia zebra</name>
    <name type="common">zebra mbuna</name>
    <dbReference type="NCBI Taxonomy" id="106582"/>
    <lineage>
        <taxon>Eukaryota</taxon>
        <taxon>Metazoa</taxon>
        <taxon>Chordata</taxon>
        <taxon>Craniata</taxon>
        <taxon>Vertebrata</taxon>
        <taxon>Euteleostomi</taxon>
        <taxon>Actinopterygii</taxon>
        <taxon>Neopterygii</taxon>
        <taxon>Teleostei</taxon>
        <taxon>Neoteleostei</taxon>
        <taxon>Acanthomorphata</taxon>
        <taxon>Ovalentaria</taxon>
        <taxon>Cichlomorphae</taxon>
        <taxon>Cichliformes</taxon>
        <taxon>Cichlidae</taxon>
        <taxon>African cichlids</taxon>
        <taxon>Pseudocrenilabrinae</taxon>
        <taxon>Haplochromini</taxon>
        <taxon>Maylandia</taxon>
        <taxon>Maylandia zebra complex</taxon>
    </lineage>
</organism>
<dbReference type="Proteomes" id="UP000265160">
    <property type="component" value="Unplaced"/>
</dbReference>
<dbReference type="GO" id="GO:0003676">
    <property type="term" value="F:nucleic acid binding"/>
    <property type="evidence" value="ECO:0007669"/>
    <property type="project" value="InterPro"/>
</dbReference>
<evidence type="ECO:0000313" key="2">
    <source>
        <dbReference type="Proteomes" id="UP000265160"/>
    </source>
</evidence>
<protein>
    <recommendedName>
        <fullName evidence="3">SRCR domain-containing protein</fullName>
    </recommendedName>
</protein>
<keyword evidence="2" id="KW-1185">Reference proteome</keyword>
<dbReference type="AlphaFoldDB" id="A0A3P9B9F2"/>
<sequence length="167" mass="18775">IRNILTEEPRNQVLFSDERKCSLDGPDVYWHDKKIPLEMFSTCHSGGCAIMVRGTFSFSGTMELQEVQGHQMAAGYVQMLQRASLMTEGPGLCGNSWVFQQDNANVCNACRTGDFFQENNITLLDHCACSPDLNPTENLCEWMAREVYKNGQQFQAVDVLHVAVLSF</sequence>
<reference evidence="1" key="2">
    <citation type="submission" date="2025-09" db="UniProtKB">
        <authorList>
            <consortium name="Ensembl"/>
        </authorList>
    </citation>
    <scope>IDENTIFICATION</scope>
</reference>
<dbReference type="STRING" id="106582.ENSMZEP00005006543"/>
<reference evidence="1" key="1">
    <citation type="submission" date="2025-08" db="UniProtKB">
        <authorList>
            <consortium name="Ensembl"/>
        </authorList>
    </citation>
    <scope>IDENTIFICATION</scope>
</reference>